<proteinExistence type="predicted"/>
<organism evidence="2 3">
    <name type="scientific">Roridomyces roridus</name>
    <dbReference type="NCBI Taxonomy" id="1738132"/>
    <lineage>
        <taxon>Eukaryota</taxon>
        <taxon>Fungi</taxon>
        <taxon>Dikarya</taxon>
        <taxon>Basidiomycota</taxon>
        <taxon>Agaricomycotina</taxon>
        <taxon>Agaricomycetes</taxon>
        <taxon>Agaricomycetidae</taxon>
        <taxon>Agaricales</taxon>
        <taxon>Marasmiineae</taxon>
        <taxon>Mycenaceae</taxon>
        <taxon>Roridomyces</taxon>
    </lineage>
</organism>
<feature type="chain" id="PRO_5041991576" evidence="1">
    <location>
        <begin position="21"/>
        <end position="138"/>
    </location>
</feature>
<evidence type="ECO:0000256" key="1">
    <source>
        <dbReference type="SAM" id="SignalP"/>
    </source>
</evidence>
<gene>
    <name evidence="2" type="ORF">FB45DRAFT_1138610</name>
</gene>
<keyword evidence="1" id="KW-0732">Signal</keyword>
<protein>
    <submittedName>
        <fullName evidence="2">Uncharacterized protein</fullName>
    </submittedName>
</protein>
<evidence type="ECO:0000313" key="3">
    <source>
        <dbReference type="Proteomes" id="UP001221142"/>
    </source>
</evidence>
<dbReference type="AlphaFoldDB" id="A0AAD7FSI0"/>
<dbReference type="Proteomes" id="UP001221142">
    <property type="component" value="Unassembled WGS sequence"/>
</dbReference>
<keyword evidence="3" id="KW-1185">Reference proteome</keyword>
<evidence type="ECO:0000313" key="2">
    <source>
        <dbReference type="EMBL" id="KAJ7636752.1"/>
    </source>
</evidence>
<name>A0AAD7FSI0_9AGAR</name>
<reference evidence="2" key="1">
    <citation type="submission" date="2023-03" db="EMBL/GenBank/DDBJ databases">
        <title>Massive genome expansion in bonnet fungi (Mycena s.s.) driven by repeated elements and novel gene families across ecological guilds.</title>
        <authorList>
            <consortium name="Lawrence Berkeley National Laboratory"/>
            <person name="Harder C.B."/>
            <person name="Miyauchi S."/>
            <person name="Viragh M."/>
            <person name="Kuo A."/>
            <person name="Thoen E."/>
            <person name="Andreopoulos B."/>
            <person name="Lu D."/>
            <person name="Skrede I."/>
            <person name="Drula E."/>
            <person name="Henrissat B."/>
            <person name="Morin E."/>
            <person name="Kohler A."/>
            <person name="Barry K."/>
            <person name="LaButti K."/>
            <person name="Morin E."/>
            <person name="Salamov A."/>
            <person name="Lipzen A."/>
            <person name="Mereny Z."/>
            <person name="Hegedus B."/>
            <person name="Baldrian P."/>
            <person name="Stursova M."/>
            <person name="Weitz H."/>
            <person name="Taylor A."/>
            <person name="Grigoriev I.V."/>
            <person name="Nagy L.G."/>
            <person name="Martin F."/>
            <person name="Kauserud H."/>
        </authorList>
    </citation>
    <scope>NUCLEOTIDE SEQUENCE</scope>
    <source>
        <strain evidence="2">9284</strain>
    </source>
</reference>
<dbReference type="EMBL" id="JARKIF010000006">
    <property type="protein sequence ID" value="KAJ7636752.1"/>
    <property type="molecule type" value="Genomic_DNA"/>
</dbReference>
<sequence>MQFQALAALILTAFALKATAIKVMSVAEMKHWIATTDADLTFIGEPVENIGLSPLRITVVYCSQRTFNVCGGACNVYTGGETCIDAPNTNCLSATANVASCDSSGCFGSCDAFASCGTRLDNNFCFTPGTASISVPPS</sequence>
<accession>A0AAD7FSI0</accession>
<comment type="caution">
    <text evidence="2">The sequence shown here is derived from an EMBL/GenBank/DDBJ whole genome shotgun (WGS) entry which is preliminary data.</text>
</comment>
<feature type="signal peptide" evidence="1">
    <location>
        <begin position="1"/>
        <end position="20"/>
    </location>
</feature>